<dbReference type="Gene3D" id="2.40.100.20">
    <property type="match status" value="1"/>
</dbReference>
<dbReference type="Pfam" id="PF18631">
    <property type="entry name" value="Cucumopine_C"/>
    <property type="match status" value="1"/>
</dbReference>
<organism evidence="2 3">
    <name type="scientific">Aspergillus cavernicola</name>
    <dbReference type="NCBI Taxonomy" id="176166"/>
    <lineage>
        <taxon>Eukaryota</taxon>
        <taxon>Fungi</taxon>
        <taxon>Dikarya</taxon>
        <taxon>Ascomycota</taxon>
        <taxon>Pezizomycotina</taxon>
        <taxon>Eurotiomycetes</taxon>
        <taxon>Eurotiomycetidae</taxon>
        <taxon>Eurotiales</taxon>
        <taxon>Aspergillaceae</taxon>
        <taxon>Aspergillus</taxon>
        <taxon>Aspergillus subgen. Nidulantes</taxon>
    </lineage>
</organism>
<protein>
    <recommendedName>
        <fullName evidence="1">Cucumopine synthase C-terminal helical bundle domain-containing protein</fullName>
    </recommendedName>
</protein>
<feature type="domain" description="Cucumopine synthase C-terminal helical bundle" evidence="1">
    <location>
        <begin position="171"/>
        <end position="318"/>
    </location>
</feature>
<gene>
    <name evidence="2" type="ORF">BDW59DRAFT_181361</name>
</gene>
<evidence type="ECO:0000259" key="1">
    <source>
        <dbReference type="Pfam" id="PF18631"/>
    </source>
</evidence>
<evidence type="ECO:0000313" key="3">
    <source>
        <dbReference type="Proteomes" id="UP001610335"/>
    </source>
</evidence>
<dbReference type="InterPro" id="IPR040602">
    <property type="entry name" value="Cucumopine_C"/>
</dbReference>
<keyword evidence="3" id="KW-1185">Reference proteome</keyword>
<name>A0ABR4HZL2_9EURO</name>
<comment type="caution">
    <text evidence="2">The sequence shown here is derived from an EMBL/GenBank/DDBJ whole genome shotgun (WGS) entry which is preliminary data.</text>
</comment>
<proteinExistence type="predicted"/>
<accession>A0ABR4HZL2</accession>
<dbReference type="Proteomes" id="UP001610335">
    <property type="component" value="Unassembled WGS sequence"/>
</dbReference>
<reference evidence="2 3" key="1">
    <citation type="submission" date="2024-07" db="EMBL/GenBank/DDBJ databases">
        <title>Section-level genome sequencing and comparative genomics of Aspergillus sections Usti and Cavernicolus.</title>
        <authorList>
            <consortium name="Lawrence Berkeley National Laboratory"/>
            <person name="Nybo J.L."/>
            <person name="Vesth T.C."/>
            <person name="Theobald S."/>
            <person name="Frisvad J.C."/>
            <person name="Larsen T.O."/>
            <person name="Kjaerboelling I."/>
            <person name="Rothschild-Mancinelli K."/>
            <person name="Lyhne E.K."/>
            <person name="Kogle M.E."/>
            <person name="Barry K."/>
            <person name="Clum A."/>
            <person name="Na H."/>
            <person name="Ledsgaard L."/>
            <person name="Lin J."/>
            <person name="Lipzen A."/>
            <person name="Kuo A."/>
            <person name="Riley R."/>
            <person name="Mondo S."/>
            <person name="LaButti K."/>
            <person name="Haridas S."/>
            <person name="Pangalinan J."/>
            <person name="Salamov A.A."/>
            <person name="Simmons B.A."/>
            <person name="Magnuson J.K."/>
            <person name="Chen J."/>
            <person name="Drula E."/>
            <person name="Henrissat B."/>
            <person name="Wiebenga A."/>
            <person name="Lubbers R.J."/>
            <person name="Gomes A.C."/>
            <person name="Makela M.R."/>
            <person name="Stajich J."/>
            <person name="Grigoriev I.V."/>
            <person name="Mortensen U.H."/>
            <person name="De vries R.P."/>
            <person name="Baker S.E."/>
            <person name="Andersen M.R."/>
        </authorList>
    </citation>
    <scope>NUCLEOTIDE SEQUENCE [LARGE SCALE GENOMIC DNA]</scope>
    <source>
        <strain evidence="2 3">CBS 600.67</strain>
    </source>
</reference>
<evidence type="ECO:0000313" key="2">
    <source>
        <dbReference type="EMBL" id="KAL2820926.1"/>
    </source>
</evidence>
<sequence>MSATTKPPRKIKVKWPQLDITVTAAMNDEVNPCLVNLLYERLPYRSLQNHALVSGDHLYHLVPSEKLIYTKPNYMVPNRVTEPDGTVFLSGLQHLAIKYGPLTEYLPAAPCGNIIAEDIDNLVRAGTAIWNACKNTKEVMEVIVWDADKPEPTEHLPLPLERTGVSNEVMRLVETIHGETEKSWSAISPDLELVHTGGAHSGAGSKNSYFSTMVFINGEIRPLGYNVLNNILKVAETEPDFELRHLVKMFRIFASVPSEFVGYAGADFLYKIFREIERAVEKNVSTSSNQQQGREDFLAMISAFAKYVNLLNAQNLHIFPWKHGTDYPVLLN</sequence>
<dbReference type="EMBL" id="JBFXLS010000067">
    <property type="protein sequence ID" value="KAL2820926.1"/>
    <property type="molecule type" value="Genomic_DNA"/>
</dbReference>